<keyword evidence="1" id="KW-0574">Periplasm</keyword>
<dbReference type="PATRIC" id="fig|1337887.3.peg.2198"/>
<dbReference type="EMBL" id="ASXJ01000111">
    <property type="protein sequence ID" value="ERM02082.1"/>
    <property type="molecule type" value="Genomic_DNA"/>
</dbReference>
<feature type="signal peptide" evidence="2">
    <location>
        <begin position="1"/>
        <end position="29"/>
    </location>
</feature>
<sequence length="186" mass="20210">MNLQVKRSVTLLATSAMLAVVGGWGAAQAEPVEISFYYPVAIGGPVTKIVDDLITRFEGQHPDIKVKPIYSGTYPETLSKSLTAFKSGQAPEVAVMLSTDMFTLIDEDAIVPYEDLAKTDDDKAWLAASRRFSWSTARAKTKHGGACRSSEAPPFSSGTRMPSRKLVLIQKKARRIGKTLSTSQQS</sequence>
<accession>U4VGS1</accession>
<feature type="chain" id="PRO_5004656904" description="Extracellular solute-binding protein" evidence="2">
    <location>
        <begin position="30"/>
        <end position="186"/>
    </location>
</feature>
<dbReference type="AlphaFoldDB" id="U4VGS1"/>
<evidence type="ECO:0008006" key="5">
    <source>
        <dbReference type="Google" id="ProtNLM"/>
    </source>
</evidence>
<comment type="caution">
    <text evidence="3">The sequence shown here is derived from an EMBL/GenBank/DDBJ whole genome shotgun (WGS) entry which is preliminary data.</text>
</comment>
<proteinExistence type="predicted"/>
<organism evidence="3 4">
    <name type="scientific">Brucella intermedia 229E</name>
    <dbReference type="NCBI Taxonomy" id="1337887"/>
    <lineage>
        <taxon>Bacteria</taxon>
        <taxon>Pseudomonadati</taxon>
        <taxon>Pseudomonadota</taxon>
        <taxon>Alphaproteobacteria</taxon>
        <taxon>Hyphomicrobiales</taxon>
        <taxon>Brucellaceae</taxon>
        <taxon>Brucella/Ochrobactrum group</taxon>
        <taxon>Brucella</taxon>
    </lineage>
</organism>
<dbReference type="Pfam" id="PF01547">
    <property type="entry name" value="SBP_bac_1"/>
    <property type="match status" value="1"/>
</dbReference>
<evidence type="ECO:0000256" key="2">
    <source>
        <dbReference type="SAM" id="SignalP"/>
    </source>
</evidence>
<dbReference type="InterPro" id="IPR006059">
    <property type="entry name" value="SBP"/>
</dbReference>
<evidence type="ECO:0000313" key="3">
    <source>
        <dbReference type="EMBL" id="ERM02082.1"/>
    </source>
</evidence>
<dbReference type="Proteomes" id="UP000016842">
    <property type="component" value="Unassembled WGS sequence"/>
</dbReference>
<dbReference type="SUPFAM" id="SSF53850">
    <property type="entry name" value="Periplasmic binding protein-like II"/>
    <property type="match status" value="1"/>
</dbReference>
<dbReference type="Gene3D" id="3.40.190.10">
    <property type="entry name" value="Periplasmic binding protein-like II"/>
    <property type="match status" value="1"/>
</dbReference>
<reference evidence="3 4" key="1">
    <citation type="journal article" date="2014" name="FEMS Microbiol. Lett.">
        <title>Genome sequencing analysis reveals virulence-related gene content of Ochrobactrum intermedium strain 229E, a urease-positive strain isolated from the human gastric niche.</title>
        <authorList>
            <person name="Kulkarni G.J."/>
            <person name="Shetty S."/>
            <person name="Dharne M.S."/>
            <person name="Shouche Y.S."/>
        </authorList>
    </citation>
    <scope>NUCLEOTIDE SEQUENCE [LARGE SCALE GENOMIC DNA]</scope>
    <source>
        <strain evidence="3 4">229E</strain>
    </source>
</reference>
<evidence type="ECO:0000313" key="4">
    <source>
        <dbReference type="Proteomes" id="UP000016842"/>
    </source>
</evidence>
<protein>
    <recommendedName>
        <fullName evidence="5">Extracellular solute-binding protein</fullName>
    </recommendedName>
</protein>
<keyword evidence="2" id="KW-0732">Signal</keyword>
<gene>
    <name evidence="3" type="ORF">Q644_18515</name>
</gene>
<name>U4VGS1_9HYPH</name>
<evidence type="ECO:0000256" key="1">
    <source>
        <dbReference type="ARBA" id="ARBA00022764"/>
    </source>
</evidence>